<evidence type="ECO:0000259" key="9">
    <source>
        <dbReference type="PROSITE" id="PS51464"/>
    </source>
</evidence>
<evidence type="ECO:0000256" key="5">
    <source>
        <dbReference type="PIRSR" id="PIRSR004692-3"/>
    </source>
</evidence>
<proteinExistence type="inferred from homology"/>
<keyword evidence="4" id="KW-0479">Metal-binding</keyword>
<keyword evidence="3 6" id="KW-0129">CBS domain</keyword>
<evidence type="ECO:0000256" key="7">
    <source>
        <dbReference type="SAM" id="MobiDB-lite"/>
    </source>
</evidence>
<evidence type="ECO:0000313" key="10">
    <source>
        <dbReference type="EMBL" id="SMC49566.1"/>
    </source>
</evidence>
<feature type="binding site" evidence="4">
    <location>
        <position position="125"/>
    </location>
    <ligand>
        <name>Zn(2+)</name>
        <dbReference type="ChEBI" id="CHEBI:29105"/>
    </ligand>
</feature>
<dbReference type="SMART" id="SM00116">
    <property type="entry name" value="CBS"/>
    <property type="match status" value="2"/>
</dbReference>
<dbReference type="AlphaFoldDB" id="A0A1W1ZMC6"/>
<organism evidence="10 11">
    <name type="scientific">Desulfocicer vacuolatum DSM 3385</name>
    <dbReference type="NCBI Taxonomy" id="1121400"/>
    <lineage>
        <taxon>Bacteria</taxon>
        <taxon>Pseudomonadati</taxon>
        <taxon>Thermodesulfobacteriota</taxon>
        <taxon>Desulfobacteria</taxon>
        <taxon>Desulfobacterales</taxon>
        <taxon>Desulfobacteraceae</taxon>
        <taxon>Desulfocicer</taxon>
    </lineage>
</organism>
<dbReference type="PANTHER" id="PTHR42745:SF1">
    <property type="entry name" value="ARABINOSE 5-PHOSPHATE ISOMERASE KDSD"/>
    <property type="match status" value="1"/>
</dbReference>
<dbReference type="Pfam" id="PF00571">
    <property type="entry name" value="CBS"/>
    <property type="match status" value="2"/>
</dbReference>
<keyword evidence="4" id="KW-0862">Zinc</keyword>
<dbReference type="GO" id="GO:0005975">
    <property type="term" value="P:carbohydrate metabolic process"/>
    <property type="evidence" value="ECO:0007669"/>
    <property type="project" value="InterPro"/>
</dbReference>
<sequence length="377" mass="40764">MYCASVCPHQCMEVLSDLNQTPGKSQKTALHHHDAGTDTGFTTKRNKMKPKQTMATEKAVEVLELEAKSILNLTHKIGEDFDQMVDEICNASGRVIISGIGKSGLIGRKIVATLSSTGTNAMFLHPVEAMHGDLGMVSPKDVFIAISNSGETGELNLLLPSIRDLGCIMIAFTGNPNSTMAGFCSLIIDTGVEKEACPLGLAPTCSTTAQLAMGDALAVVLIHKKQFRKSDFKRSHPGGALGKRLSFPVGEIMYTSRDIPRVPPEAPLPRAVAQMDKFRLGAVFVLDHQNALEGILTDGDIRHLIAMNPDTFTQLYTKEVMTENPCVITADAPLYQALNIMEKRQITILPVTDAARRVVGILHLHDILGKGAFTFSS</sequence>
<dbReference type="GO" id="GO:0097367">
    <property type="term" value="F:carbohydrate derivative binding"/>
    <property type="evidence" value="ECO:0007669"/>
    <property type="project" value="InterPro"/>
</dbReference>
<dbReference type="FunFam" id="3.40.50.10490:FF:000011">
    <property type="entry name" value="Arabinose 5-phosphate isomerase"/>
    <property type="match status" value="1"/>
</dbReference>
<dbReference type="PANTHER" id="PTHR42745">
    <property type="match status" value="1"/>
</dbReference>
<dbReference type="CDD" id="cd04604">
    <property type="entry name" value="CBS_pair_SIS_assoc"/>
    <property type="match status" value="1"/>
</dbReference>
<dbReference type="NCBIfam" id="TIGR00393">
    <property type="entry name" value="kpsF"/>
    <property type="match status" value="1"/>
</dbReference>
<comment type="similarity">
    <text evidence="1">Belongs to the SIS family. GutQ/KpsF subfamily.</text>
</comment>
<name>A0A1W1ZMC6_9BACT</name>
<feature type="domain" description="CBS" evidence="8">
    <location>
        <begin position="253"/>
        <end position="311"/>
    </location>
</feature>
<dbReference type="InterPro" id="IPR004800">
    <property type="entry name" value="KdsD/KpsF-type"/>
</dbReference>
<feature type="site" description="Catalytically relevant" evidence="5">
    <location>
        <position position="102"/>
    </location>
</feature>
<evidence type="ECO:0000256" key="6">
    <source>
        <dbReference type="PROSITE-ProRule" id="PRU00703"/>
    </source>
</evidence>
<dbReference type="Gene3D" id="3.40.50.10490">
    <property type="entry name" value="Glucose-6-phosphate isomerase like protein, domain 1"/>
    <property type="match status" value="1"/>
</dbReference>
<feature type="domain" description="CBS" evidence="8">
    <location>
        <begin position="321"/>
        <end position="377"/>
    </location>
</feature>
<evidence type="ECO:0000256" key="3">
    <source>
        <dbReference type="ARBA" id="ARBA00023122"/>
    </source>
</evidence>
<dbReference type="Proteomes" id="UP000192418">
    <property type="component" value="Unassembled WGS sequence"/>
</dbReference>
<reference evidence="10 11" key="1">
    <citation type="submission" date="2017-04" db="EMBL/GenBank/DDBJ databases">
        <authorList>
            <person name="Afonso C.L."/>
            <person name="Miller P.J."/>
            <person name="Scott M.A."/>
            <person name="Spackman E."/>
            <person name="Goraichik I."/>
            <person name="Dimitrov K.M."/>
            <person name="Suarez D.L."/>
            <person name="Swayne D.E."/>
        </authorList>
    </citation>
    <scope>NUCLEOTIDE SEQUENCE [LARGE SCALE GENOMIC DNA]</scope>
    <source>
        <strain evidence="10 11">DSM 3385</strain>
    </source>
</reference>
<dbReference type="PROSITE" id="PS51371">
    <property type="entry name" value="CBS"/>
    <property type="match status" value="2"/>
</dbReference>
<feature type="site" description="Catalytically relevant" evidence="5">
    <location>
        <position position="154"/>
    </location>
</feature>
<feature type="site" description="Catalytically relevant" evidence="5">
    <location>
        <position position="236"/>
    </location>
</feature>
<dbReference type="Pfam" id="PF01380">
    <property type="entry name" value="SIS"/>
    <property type="match status" value="1"/>
</dbReference>
<dbReference type="GO" id="GO:0019146">
    <property type="term" value="F:arabinose-5-phosphate isomerase activity"/>
    <property type="evidence" value="ECO:0007669"/>
    <property type="project" value="UniProtKB-ARBA"/>
</dbReference>
<dbReference type="CDD" id="cd05014">
    <property type="entry name" value="SIS_Kpsf"/>
    <property type="match status" value="1"/>
</dbReference>
<feature type="region of interest" description="Disordered" evidence="7">
    <location>
        <begin position="22"/>
        <end position="47"/>
    </location>
</feature>
<dbReference type="InterPro" id="IPR001347">
    <property type="entry name" value="SIS_dom"/>
</dbReference>
<keyword evidence="2" id="KW-0677">Repeat</keyword>
<protein>
    <submittedName>
        <fullName evidence="10">Arabinose-5-phosphate isomerase</fullName>
    </submittedName>
</protein>
<evidence type="ECO:0000259" key="8">
    <source>
        <dbReference type="PROSITE" id="PS51371"/>
    </source>
</evidence>
<gene>
    <name evidence="10" type="ORF">SAMN02746065_10330</name>
</gene>
<dbReference type="InterPro" id="IPR000644">
    <property type="entry name" value="CBS_dom"/>
</dbReference>
<evidence type="ECO:0000256" key="1">
    <source>
        <dbReference type="ARBA" id="ARBA00008165"/>
    </source>
</evidence>
<dbReference type="STRING" id="1121400.SAMN02746065_10330"/>
<dbReference type="Gene3D" id="3.10.580.10">
    <property type="entry name" value="CBS-domain"/>
    <property type="match status" value="1"/>
</dbReference>
<dbReference type="GO" id="GO:0046872">
    <property type="term" value="F:metal ion binding"/>
    <property type="evidence" value="ECO:0007669"/>
    <property type="project" value="UniProtKB-KW"/>
</dbReference>
<evidence type="ECO:0000256" key="4">
    <source>
        <dbReference type="PIRSR" id="PIRSR004692-2"/>
    </source>
</evidence>
<dbReference type="GO" id="GO:1901135">
    <property type="term" value="P:carbohydrate derivative metabolic process"/>
    <property type="evidence" value="ECO:0007669"/>
    <property type="project" value="InterPro"/>
</dbReference>
<dbReference type="InterPro" id="IPR050986">
    <property type="entry name" value="GutQ/KpsF_isomerases"/>
</dbReference>
<dbReference type="SUPFAM" id="SSF53697">
    <property type="entry name" value="SIS domain"/>
    <property type="match status" value="1"/>
</dbReference>
<keyword evidence="10" id="KW-0413">Isomerase</keyword>
<dbReference type="InterPro" id="IPR046348">
    <property type="entry name" value="SIS_dom_sf"/>
</dbReference>
<feature type="domain" description="SIS" evidence="9">
    <location>
        <begin position="84"/>
        <end position="227"/>
    </location>
</feature>
<dbReference type="PIRSF" id="PIRSF004692">
    <property type="entry name" value="KdsD_KpsF"/>
    <property type="match status" value="1"/>
</dbReference>
<evidence type="ECO:0000313" key="11">
    <source>
        <dbReference type="Proteomes" id="UP000192418"/>
    </source>
</evidence>
<keyword evidence="11" id="KW-1185">Reference proteome</keyword>
<dbReference type="PROSITE" id="PS51464">
    <property type="entry name" value="SIS"/>
    <property type="match status" value="1"/>
</dbReference>
<accession>A0A1W1ZMC6</accession>
<dbReference type="InterPro" id="IPR046342">
    <property type="entry name" value="CBS_dom_sf"/>
</dbReference>
<dbReference type="EMBL" id="FWXY01000003">
    <property type="protein sequence ID" value="SMC49566.1"/>
    <property type="molecule type" value="Genomic_DNA"/>
</dbReference>
<feature type="site" description="Catalytically relevant" evidence="5">
    <location>
        <position position="195"/>
    </location>
</feature>
<evidence type="ECO:0000256" key="2">
    <source>
        <dbReference type="ARBA" id="ARBA00022737"/>
    </source>
</evidence>
<dbReference type="InterPro" id="IPR035474">
    <property type="entry name" value="SIS_Kpsf"/>
</dbReference>